<reference evidence="1 2" key="1">
    <citation type="submission" date="2018-06" db="EMBL/GenBank/DDBJ databases">
        <authorList>
            <consortium name="Pathogen Informatics"/>
            <person name="Doyle S."/>
        </authorList>
    </citation>
    <scope>NUCLEOTIDE SEQUENCE [LARGE SCALE GENOMIC DNA]</scope>
    <source>
        <strain evidence="1 2">NCTC13335</strain>
    </source>
</reference>
<organism evidence="1 2">
    <name type="scientific">Haemophilus pittmaniae</name>
    <dbReference type="NCBI Taxonomy" id="249188"/>
    <lineage>
        <taxon>Bacteria</taxon>
        <taxon>Pseudomonadati</taxon>
        <taxon>Pseudomonadota</taxon>
        <taxon>Gammaproteobacteria</taxon>
        <taxon>Pasteurellales</taxon>
        <taxon>Pasteurellaceae</taxon>
        <taxon>Haemophilus</taxon>
    </lineage>
</organism>
<proteinExistence type="predicted"/>
<dbReference type="AlphaFoldDB" id="A0A377IVX0"/>
<protein>
    <submittedName>
        <fullName evidence="1">Uncharacterized protein</fullName>
    </submittedName>
</protein>
<evidence type="ECO:0000313" key="1">
    <source>
        <dbReference type="EMBL" id="STO92249.1"/>
    </source>
</evidence>
<dbReference type="EMBL" id="UGHS01000001">
    <property type="protein sequence ID" value="STO92249.1"/>
    <property type="molecule type" value="Genomic_DNA"/>
</dbReference>
<name>A0A377IVX0_9PAST</name>
<keyword evidence="2" id="KW-1185">Reference proteome</keyword>
<evidence type="ECO:0000313" key="2">
    <source>
        <dbReference type="Proteomes" id="UP000255264"/>
    </source>
</evidence>
<sequence length="95" mass="11380">MIRCKEAKQNLLLSAVKHYKKNNHTFTFISLYDDEEPYPIEEVIYALRCKCNAAKREIDSRQNSPNMEVLETIYHIAHKNLEDMKRAERRIAKRR</sequence>
<dbReference type="RefSeq" id="WP_258554500.1">
    <property type="nucleotide sequence ID" value="NZ_UGHS01000001.1"/>
</dbReference>
<dbReference type="Proteomes" id="UP000255264">
    <property type="component" value="Unassembled WGS sequence"/>
</dbReference>
<accession>A0A377IVX0</accession>
<gene>
    <name evidence="1" type="ORF">NCTC13335_00067</name>
</gene>